<protein>
    <submittedName>
        <fullName evidence="3">Uncharacterized protein LOC101239954 isoform X2</fullName>
    </submittedName>
</protein>
<organism evidence="2 3">
    <name type="scientific">Hydra vulgaris</name>
    <name type="common">Hydra</name>
    <name type="synonym">Hydra attenuata</name>
    <dbReference type="NCBI Taxonomy" id="6087"/>
    <lineage>
        <taxon>Eukaryota</taxon>
        <taxon>Metazoa</taxon>
        <taxon>Cnidaria</taxon>
        <taxon>Hydrozoa</taxon>
        <taxon>Hydroidolina</taxon>
        <taxon>Anthoathecata</taxon>
        <taxon>Aplanulata</taxon>
        <taxon>Hydridae</taxon>
        <taxon>Hydra</taxon>
    </lineage>
</organism>
<evidence type="ECO:0000313" key="2">
    <source>
        <dbReference type="Proteomes" id="UP001652625"/>
    </source>
</evidence>
<sequence length="159" mass="18097">MTYFEAFKVDLENITKKYENASSIDESFNVSDLSDPENQYISNNYKYVEETESDEDSIDESSSSDDSLMDSELSKNMAFDNLVVTYEDKELSDEEDETPLDQTFDNGSYESINNARLFVQFGEAVYRVTNPHILKNSANSYQPDALPLANSTIISENKK</sequence>
<dbReference type="GeneID" id="101239954"/>
<name>A0ABM4D691_HYDVU</name>
<keyword evidence="2" id="KW-1185">Reference proteome</keyword>
<accession>A0ABM4D691</accession>
<gene>
    <name evidence="3" type="primary">LOC101239954</name>
</gene>
<reference evidence="3" key="1">
    <citation type="submission" date="2025-08" db="UniProtKB">
        <authorList>
            <consortium name="RefSeq"/>
        </authorList>
    </citation>
    <scope>IDENTIFICATION</scope>
</reference>
<feature type="compositionally biased region" description="Acidic residues" evidence="1">
    <location>
        <begin position="50"/>
        <end position="69"/>
    </location>
</feature>
<feature type="region of interest" description="Disordered" evidence="1">
    <location>
        <begin position="49"/>
        <end position="70"/>
    </location>
</feature>
<evidence type="ECO:0000256" key="1">
    <source>
        <dbReference type="SAM" id="MobiDB-lite"/>
    </source>
</evidence>
<dbReference type="RefSeq" id="XP_065669816.1">
    <property type="nucleotide sequence ID" value="XM_065813744.1"/>
</dbReference>
<dbReference type="Proteomes" id="UP001652625">
    <property type="component" value="Chromosome 12"/>
</dbReference>
<proteinExistence type="predicted"/>
<evidence type="ECO:0000313" key="3">
    <source>
        <dbReference type="RefSeq" id="XP_065669816.1"/>
    </source>
</evidence>